<keyword evidence="3" id="KW-1185">Reference proteome</keyword>
<dbReference type="PANTHER" id="PTHR37804:SF1">
    <property type="entry name" value="CDAA REGULATORY PROTEIN CDAR"/>
    <property type="match status" value="1"/>
</dbReference>
<name>A0ABY4PE75_9LACO</name>
<gene>
    <name evidence="2" type="ORF">MOO47_00995</name>
</gene>
<dbReference type="EMBL" id="CP093365">
    <property type="protein sequence ID" value="UQS83811.1"/>
    <property type="molecule type" value="Genomic_DNA"/>
</dbReference>
<evidence type="ECO:0000313" key="2">
    <source>
        <dbReference type="EMBL" id="UQS83811.1"/>
    </source>
</evidence>
<dbReference type="RefSeq" id="WP_249512996.1">
    <property type="nucleotide sequence ID" value="NZ_CP093365.1"/>
</dbReference>
<dbReference type="PANTHER" id="PTHR37804">
    <property type="entry name" value="CDAA REGULATORY PROTEIN CDAR"/>
    <property type="match status" value="1"/>
</dbReference>
<protein>
    <submittedName>
        <fullName evidence="2">CdaR family protein</fullName>
    </submittedName>
</protein>
<keyword evidence="1" id="KW-1133">Transmembrane helix</keyword>
<dbReference type="Gene3D" id="2.170.120.30">
    <property type="match status" value="1"/>
</dbReference>
<proteinExistence type="predicted"/>
<evidence type="ECO:0000256" key="1">
    <source>
        <dbReference type="SAM" id="Phobius"/>
    </source>
</evidence>
<accession>A0ABY4PE75</accession>
<keyword evidence="1" id="KW-0812">Transmembrane</keyword>
<keyword evidence="1" id="KW-0472">Membrane</keyword>
<sequence>MKKWRKFANSKYFYILLSFLVTIWIYWSVSLPSIGSTRSGSAMGNTTNANRTTTLNMKLELNSDSKNYFITGYPKKVAVKLQGPEALVTATKNTRNFTTYLDLHNLGIGHHRVLVRQSGLNNNLKYSIKPRYVNVDIEPRSERIFPIQVKYNLKNIANGYQASEATVTPQVVHVVGARDEVQRIDQVVARAKLAKDTSTNFHQEVMLQALDDQGRTLSVLLSPQTVQVRIGVFVPSKKVNLKFVAKNANQNYTNYSFTSDVKEVKIFAKQSVLDRIDHLEIPIDINKVGSKKSTVITINQVNSDIIDSSPRTIKVFIKNNNDADN</sequence>
<evidence type="ECO:0000313" key="3">
    <source>
        <dbReference type="Proteomes" id="UP000831947"/>
    </source>
</evidence>
<dbReference type="Proteomes" id="UP000831947">
    <property type="component" value="Chromosome"/>
</dbReference>
<dbReference type="InterPro" id="IPR053154">
    <property type="entry name" value="c-di-AMP_regulator"/>
</dbReference>
<feature type="transmembrane region" description="Helical" evidence="1">
    <location>
        <begin position="12"/>
        <end position="29"/>
    </location>
</feature>
<dbReference type="Pfam" id="PF07949">
    <property type="entry name" value="YbbR"/>
    <property type="match status" value="3"/>
</dbReference>
<organism evidence="2 3">
    <name type="scientific">Bombilactobacillus thymidiniphilus</name>
    <dbReference type="NCBI Taxonomy" id="2923363"/>
    <lineage>
        <taxon>Bacteria</taxon>
        <taxon>Bacillati</taxon>
        <taxon>Bacillota</taxon>
        <taxon>Bacilli</taxon>
        <taxon>Lactobacillales</taxon>
        <taxon>Lactobacillaceae</taxon>
        <taxon>Bombilactobacillus</taxon>
    </lineage>
</organism>
<dbReference type="InterPro" id="IPR012505">
    <property type="entry name" value="YbbR"/>
</dbReference>
<dbReference type="Gene3D" id="2.170.120.40">
    <property type="entry name" value="YbbR-like domain"/>
    <property type="match status" value="2"/>
</dbReference>
<reference evidence="2 3" key="1">
    <citation type="journal article" date="2022" name="Int. J. Syst. Evol. Microbiol.">
        <title>Apilactobacillus apisilvae sp. nov., Nicolia spurrieriana gen. nov. sp. nov., Bombilactobacillus folatiphilus sp. nov. and Bombilactobacillus thymidiniphilus sp. nov., four new lactic acid bacterial isolates from stingless bees Tetragonula carbonaria and Austroplebeia australis.</title>
        <authorList>
            <person name="Oliphant S.A."/>
            <person name="Watson-Haigh N.S."/>
            <person name="Sumby K.M."/>
            <person name="Gardner J."/>
            <person name="Groom S."/>
            <person name="Jiranek V."/>
        </authorList>
    </citation>
    <scope>NUCLEOTIDE SEQUENCE [LARGE SCALE GENOMIC DNA]</scope>
    <source>
        <strain evidence="2 3">SG4_A1</strain>
    </source>
</reference>